<dbReference type="InterPro" id="IPR013785">
    <property type="entry name" value="Aldolase_TIM"/>
</dbReference>
<dbReference type="EMBL" id="BOPV01000001">
    <property type="protein sequence ID" value="GIL41866.1"/>
    <property type="molecule type" value="Genomic_DNA"/>
</dbReference>
<accession>A0A8S8XL18</accession>
<keyword evidence="1" id="KW-0732">Signal</keyword>
<name>A0A8S8XL18_9PROT</name>
<dbReference type="PANTHER" id="PTHR35882:SF2">
    <property type="entry name" value="PELA"/>
    <property type="match status" value="1"/>
</dbReference>
<dbReference type="InterPro" id="IPR017853">
    <property type="entry name" value="GH"/>
</dbReference>
<dbReference type="AlphaFoldDB" id="A0A8S8XL18"/>
<dbReference type="Gene3D" id="3.20.20.70">
    <property type="entry name" value="Aldolase class I"/>
    <property type="match status" value="1"/>
</dbReference>
<evidence type="ECO:0000256" key="1">
    <source>
        <dbReference type="SAM" id="SignalP"/>
    </source>
</evidence>
<comment type="caution">
    <text evidence="3">The sequence shown here is derived from an EMBL/GenBank/DDBJ whole genome shotgun (WGS) entry which is preliminary data.</text>
</comment>
<dbReference type="Proteomes" id="UP000681075">
    <property type="component" value="Unassembled WGS sequence"/>
</dbReference>
<keyword evidence="4" id="KW-1185">Reference proteome</keyword>
<sequence length="284" mass="31055">MDLVVRLFVLMLALPASTLAATNRLDPATARFAVYYGAADVAGLFDRELVVLDAAAHPQLPPKRSTHRVLGYLSLGEIDKSRPYFQAMNKAGALRGKVPAWPDARYVDIRAPQWQARVLDELAPAILAQGFDGFFLDTLDDPPFLEARAPKAKPNANRGMSDAAVALVAQLRARFPDAVIMVNRGYEILPRLAPSIDFVLAESLHADWDAKTKAYRRVPPAEIDVQRTALAAARAANKDLQIASLDYWDPSDVAGVSALYREARSEGLIPYVATLALDRVVPEP</sequence>
<dbReference type="PRINTS" id="PR01545">
    <property type="entry name" value="THEMAYE10DUF"/>
</dbReference>
<protein>
    <recommendedName>
        <fullName evidence="2">Glycoside-hydrolase family GH114 TIM-barrel domain-containing protein</fullName>
    </recommendedName>
</protein>
<dbReference type="InterPro" id="IPR016062">
    <property type="entry name" value="TM1410-rel"/>
</dbReference>
<evidence type="ECO:0000313" key="4">
    <source>
        <dbReference type="Proteomes" id="UP000681075"/>
    </source>
</evidence>
<feature type="chain" id="PRO_5035716116" description="Glycoside-hydrolase family GH114 TIM-barrel domain-containing protein" evidence="1">
    <location>
        <begin position="21"/>
        <end position="284"/>
    </location>
</feature>
<organism evidence="3 4">
    <name type="scientific">Roseiterribacter gracilis</name>
    <dbReference type="NCBI Taxonomy" id="2812848"/>
    <lineage>
        <taxon>Bacteria</taxon>
        <taxon>Pseudomonadati</taxon>
        <taxon>Pseudomonadota</taxon>
        <taxon>Alphaproteobacteria</taxon>
        <taxon>Rhodospirillales</taxon>
        <taxon>Roseiterribacteraceae</taxon>
        <taxon>Roseiterribacter</taxon>
    </lineage>
</organism>
<gene>
    <name evidence="3" type="ORF">TMPK1_41030</name>
</gene>
<dbReference type="PANTHER" id="PTHR35882">
    <property type="entry name" value="PELA"/>
    <property type="match status" value="1"/>
</dbReference>
<dbReference type="Pfam" id="PF03537">
    <property type="entry name" value="Glyco_hydro_114"/>
    <property type="match status" value="1"/>
</dbReference>
<evidence type="ECO:0000259" key="2">
    <source>
        <dbReference type="Pfam" id="PF03537"/>
    </source>
</evidence>
<feature type="domain" description="Glycoside-hydrolase family GH114 TIM-barrel" evidence="2">
    <location>
        <begin position="45"/>
        <end position="278"/>
    </location>
</feature>
<reference evidence="3" key="1">
    <citation type="submission" date="2021-02" db="EMBL/GenBank/DDBJ databases">
        <title>Genome sequence of Rhodospirillales sp. strain TMPK1 isolated from soil.</title>
        <authorList>
            <person name="Nakai R."/>
            <person name="Kusada H."/>
            <person name="Tamaki H."/>
        </authorList>
    </citation>
    <scope>NUCLEOTIDE SEQUENCE</scope>
    <source>
        <strain evidence="3">TMPK1</strain>
    </source>
</reference>
<feature type="signal peptide" evidence="1">
    <location>
        <begin position="1"/>
        <end position="20"/>
    </location>
</feature>
<dbReference type="SUPFAM" id="SSF51445">
    <property type="entry name" value="(Trans)glycosidases"/>
    <property type="match status" value="1"/>
</dbReference>
<dbReference type="InterPro" id="IPR004352">
    <property type="entry name" value="GH114_TIM-barrel"/>
</dbReference>
<evidence type="ECO:0000313" key="3">
    <source>
        <dbReference type="EMBL" id="GIL41866.1"/>
    </source>
</evidence>
<dbReference type="RefSeq" id="WP_420245541.1">
    <property type="nucleotide sequence ID" value="NZ_BOPV01000001.1"/>
</dbReference>
<proteinExistence type="predicted"/>